<evidence type="ECO:0000259" key="6">
    <source>
        <dbReference type="Pfam" id="PF25019"/>
    </source>
</evidence>
<dbReference type="SUPFAM" id="SSF52058">
    <property type="entry name" value="L domain-like"/>
    <property type="match status" value="2"/>
</dbReference>
<evidence type="ECO:0000259" key="4">
    <source>
        <dbReference type="Pfam" id="PF00931"/>
    </source>
</evidence>
<gene>
    <name evidence="7" type="ORF">LUZ61_007954</name>
</gene>
<dbReference type="InterPro" id="IPR002182">
    <property type="entry name" value="NB-ARC"/>
</dbReference>
<dbReference type="PANTHER" id="PTHR36766">
    <property type="entry name" value="PLANT BROAD-SPECTRUM MILDEW RESISTANCE PROTEIN RPW8"/>
    <property type="match status" value="1"/>
</dbReference>
<sequence>MIETAVLTPLGWVASPLIKMLFDRAYDLLDTSRDEQRKILEATVLPRLSLAIQKAERSPNKDALQAWLQRLKDAYYKAEEAIDLFEYERLEKQVNTDTKTLMQKMTTKAGRLINNTSKIKLKRCIDKLIEIANGATEFCEFLVASPENATTRNRETISEHLGRLFGREKDKETIANLLREEPLISEPGQSTRSATSIIAITGRCGIGKTILAQSVYTNMKEQKCFDIFSWVHAPRNFNASEVVEKIVQNTKATDGALFEANYGHFVPLEALKEQMKATLGSKKVLLVLDDFWCDAEDEREQWEKFICCLSGWSPKSKILLTTQNEGAVKQADLPGVTEIKTYLLEELENGRFFELFMHHAWPSNYNIPREDFENIGRKIASKMKGDPGAAKIVGHQLRKNVPDILHWEDIAKKDWLGDSMKARIWSYQQLPVHLQRCFAFCCLFPKGSSILGHLLIQIWMAEGCIKPINKEERMEDIGENYLNELVCRFFLERHVDDGESIYYQLHDLFHDLGQEVQGDEFLRIESPNSNNAPLDRIQVLSQSENIRHIHLPVSTINKLEDIICPMKNLRTLICIGTIPKEVLQNILEKTKKLRVLYLKKYGDIDLPDCLGNLKHLRFLCLEGPQPLKKLPDSICKLYLLQWLGLSISCQSLPKEFCKLVSLRSIDFFGETQPIISDVGKLTSLQFLQKFYVRKDSGHELHQLENLNQLGRNLCITGLENVANIEDAVKANMPSKSRLVGFKFEWNSNERVIDDFQLLDTLQPHPNIRFLTINKFRGNRFPSWLLGQNSLKHLSALRLLDCTNVEEISFFYKSIPNCKVLYLAGLNNLKEMPHLYPSLTTLIVQMVPLLTYFSENDLNEERKQFMLEAVKQITEYVKLRCDLKLPESFEDAIRRDLELTKLRLKATPEISITSSKCENLYPDVADIDPWNKDYTCDHLLDVWNMCMRWHIETMVSKIEESKLILPSSLTKLWILSCSITTDALSASIQCLVSLSELWLCEIQTITSLPSEEALCALKNLRSFWIERCYLLSSLGGIRALTSLTEFQLEYSLNLNSSNGQLPSSLETLKFKECACVDAILDQSDLPLLRVLVVEECLNVGCFREKHDKRVLHVGRVPCLKELTIIGWKGRLEGLNSLTSLNKLEVVRDLSFPTGKCSIQAPSVKVYNPLILKQLSDKTISLTEYMEIVSFEGDSINDEVFLPFTSLKCLGFEDCNITHLPVHLKNLTSLQGLYLNCPNLREVESLPKNLRSLLIKNNPTLAKKFHCHNGGSYQVMGDEGNTYVKFPTEGQTMPGPFQPNQQVSTSQSDQQLAANPREGLTRRFLRLLRN</sequence>
<dbReference type="Gene3D" id="3.40.50.300">
    <property type="entry name" value="P-loop containing nucleotide triphosphate hydrolases"/>
    <property type="match status" value="1"/>
</dbReference>
<dbReference type="InterPro" id="IPR032675">
    <property type="entry name" value="LRR_dom_sf"/>
</dbReference>
<feature type="domain" description="R13L1/DRL21-like LRR repeat region" evidence="6">
    <location>
        <begin position="700"/>
        <end position="823"/>
    </location>
</feature>
<organism evidence="7 8">
    <name type="scientific">Rhynchospora tenuis</name>
    <dbReference type="NCBI Taxonomy" id="198213"/>
    <lineage>
        <taxon>Eukaryota</taxon>
        <taxon>Viridiplantae</taxon>
        <taxon>Streptophyta</taxon>
        <taxon>Embryophyta</taxon>
        <taxon>Tracheophyta</taxon>
        <taxon>Spermatophyta</taxon>
        <taxon>Magnoliopsida</taxon>
        <taxon>Liliopsida</taxon>
        <taxon>Poales</taxon>
        <taxon>Cyperaceae</taxon>
        <taxon>Cyperoideae</taxon>
        <taxon>Rhynchosporeae</taxon>
        <taxon>Rhynchospora</taxon>
    </lineage>
</organism>
<dbReference type="SUPFAM" id="SSF52540">
    <property type="entry name" value="P-loop containing nucleoside triphosphate hydrolases"/>
    <property type="match status" value="1"/>
</dbReference>
<dbReference type="GO" id="GO:0006952">
    <property type="term" value="P:defense response"/>
    <property type="evidence" value="ECO:0007669"/>
    <property type="project" value="UniProtKB-KW"/>
</dbReference>
<reference evidence="7 8" key="1">
    <citation type="journal article" date="2022" name="Cell">
        <title>Repeat-based holocentromeres influence genome architecture and karyotype evolution.</title>
        <authorList>
            <person name="Hofstatter P.G."/>
            <person name="Thangavel G."/>
            <person name="Lux T."/>
            <person name="Neumann P."/>
            <person name="Vondrak T."/>
            <person name="Novak P."/>
            <person name="Zhang M."/>
            <person name="Costa L."/>
            <person name="Castellani M."/>
            <person name="Scott A."/>
            <person name="Toegelov H."/>
            <person name="Fuchs J."/>
            <person name="Mata-Sucre Y."/>
            <person name="Dias Y."/>
            <person name="Vanzela A.L.L."/>
            <person name="Huettel B."/>
            <person name="Almeida C.C.S."/>
            <person name="Simkova H."/>
            <person name="Souza G."/>
            <person name="Pedrosa-Harand A."/>
            <person name="Macas J."/>
            <person name="Mayer K.F.X."/>
            <person name="Houben A."/>
            <person name="Marques A."/>
        </authorList>
    </citation>
    <scope>NUCLEOTIDE SEQUENCE [LARGE SCALE GENOMIC DNA]</scope>
    <source>
        <strain evidence="7">RhyTen1mFocal</strain>
    </source>
</reference>
<evidence type="ECO:0000256" key="1">
    <source>
        <dbReference type="ARBA" id="ARBA00022614"/>
    </source>
</evidence>
<feature type="compositionally biased region" description="Polar residues" evidence="3">
    <location>
        <begin position="1296"/>
        <end position="1311"/>
    </location>
</feature>
<keyword evidence="1" id="KW-0433">Leucine-rich repeat</keyword>
<feature type="domain" description="NB-ARC" evidence="4">
    <location>
        <begin position="195"/>
        <end position="355"/>
    </location>
</feature>
<dbReference type="InterPro" id="IPR027417">
    <property type="entry name" value="P-loop_NTPase"/>
</dbReference>
<dbReference type="InterPro" id="IPR056789">
    <property type="entry name" value="LRR_R13L1-DRL21"/>
</dbReference>
<dbReference type="Pfam" id="PF00931">
    <property type="entry name" value="NB-ARC"/>
    <property type="match status" value="1"/>
</dbReference>
<dbReference type="PANTHER" id="PTHR36766:SF55">
    <property type="entry name" value="OS11G0492900 PROTEIN"/>
    <property type="match status" value="1"/>
</dbReference>
<dbReference type="Proteomes" id="UP001210211">
    <property type="component" value="Unassembled WGS sequence"/>
</dbReference>
<proteinExistence type="predicted"/>
<comment type="caution">
    <text evidence="7">The sequence shown here is derived from an EMBL/GenBank/DDBJ whole genome shotgun (WGS) entry which is preliminary data.</text>
</comment>
<evidence type="ECO:0000313" key="8">
    <source>
        <dbReference type="Proteomes" id="UP001210211"/>
    </source>
</evidence>
<dbReference type="EMBL" id="JAMRDG010000001">
    <property type="protein sequence ID" value="KAJ3704249.1"/>
    <property type="molecule type" value="Genomic_DNA"/>
</dbReference>
<dbReference type="Pfam" id="PF25019">
    <property type="entry name" value="LRR_R13L1-DRL21"/>
    <property type="match status" value="1"/>
</dbReference>
<dbReference type="InterPro" id="IPR036388">
    <property type="entry name" value="WH-like_DNA-bd_sf"/>
</dbReference>
<dbReference type="Gene3D" id="1.10.10.10">
    <property type="entry name" value="Winged helix-like DNA-binding domain superfamily/Winged helix DNA-binding domain"/>
    <property type="match status" value="1"/>
</dbReference>
<dbReference type="PRINTS" id="PR00364">
    <property type="entry name" value="DISEASERSIST"/>
</dbReference>
<dbReference type="Gene3D" id="3.80.10.10">
    <property type="entry name" value="Ribonuclease Inhibitor"/>
    <property type="match status" value="3"/>
</dbReference>
<accession>A0AAD5ZUM8</accession>
<keyword evidence="8" id="KW-1185">Reference proteome</keyword>
<protein>
    <recommendedName>
        <fullName evidence="9">NB-ARC domain-containing protein</fullName>
    </recommendedName>
</protein>
<dbReference type="Gene3D" id="1.20.5.4130">
    <property type="match status" value="1"/>
</dbReference>
<name>A0AAD5ZUM8_9POAL</name>
<feature type="region of interest" description="Disordered" evidence="3">
    <location>
        <begin position="1289"/>
        <end position="1314"/>
    </location>
</feature>
<evidence type="ECO:0000256" key="3">
    <source>
        <dbReference type="SAM" id="MobiDB-lite"/>
    </source>
</evidence>
<dbReference type="InterPro" id="IPR058922">
    <property type="entry name" value="WHD_DRP"/>
</dbReference>
<dbReference type="GO" id="GO:0043531">
    <property type="term" value="F:ADP binding"/>
    <property type="evidence" value="ECO:0007669"/>
    <property type="project" value="InterPro"/>
</dbReference>
<evidence type="ECO:0000256" key="2">
    <source>
        <dbReference type="ARBA" id="ARBA00022821"/>
    </source>
</evidence>
<feature type="domain" description="Disease resistance protein winged helix" evidence="5">
    <location>
        <begin position="443"/>
        <end position="512"/>
    </location>
</feature>
<dbReference type="Pfam" id="PF23559">
    <property type="entry name" value="WHD_DRP"/>
    <property type="match status" value="1"/>
</dbReference>
<evidence type="ECO:0000259" key="5">
    <source>
        <dbReference type="Pfam" id="PF23559"/>
    </source>
</evidence>
<keyword evidence="2" id="KW-0611">Plant defense</keyword>
<evidence type="ECO:0008006" key="9">
    <source>
        <dbReference type="Google" id="ProtNLM"/>
    </source>
</evidence>
<evidence type="ECO:0000313" key="7">
    <source>
        <dbReference type="EMBL" id="KAJ3704249.1"/>
    </source>
</evidence>